<dbReference type="Gene3D" id="3.30.70.1660">
    <property type="match status" value="1"/>
</dbReference>
<dbReference type="Proteomes" id="UP000198656">
    <property type="component" value="Unassembled WGS sequence"/>
</dbReference>
<sequence>MLEKLYEIERKYDELTELLSDPEIISNQSEWQKYAKAQAGMTNLVTVFREYQEVKRELDETETLLREKLDPEMQEMAEQEKENLLSKSEELEEQIRILLLPKDPLDEKNVIMEIRAGAGGDEASLFAGDLHRMYTRYAEGQGWKVEVLSVSYSDAGGYKEIIFLIEGHGAYSKLKFESGVHRVQRIPATESSGRIHTSTATVAVLPEAEEVEVSINPNDLRIDVYCSSGPGGQCVNTTQSAVRVTHIPTGIIASCQDEKSQLKNKEKALRVLRARILEKAQEEAMGEQASERKNQVGTGDRSERIRTFNFPQGRVTDHRINLTLHRLDTILTGDLGEIIEALNSSDQAERLKAEIQ</sequence>
<dbReference type="FunFam" id="3.30.70.1660:FF:000004">
    <property type="entry name" value="Peptide chain release factor 1"/>
    <property type="match status" value="1"/>
</dbReference>
<name>A0A1G7XA00_9FIRM</name>
<dbReference type="GO" id="GO:0016149">
    <property type="term" value="F:translation release factor activity, codon specific"/>
    <property type="evidence" value="ECO:0007669"/>
    <property type="project" value="UniProtKB-UniRule"/>
</dbReference>
<dbReference type="STRING" id="1121419.SAMN05443529_106173"/>
<evidence type="ECO:0000256" key="1">
    <source>
        <dbReference type="ARBA" id="ARBA00002986"/>
    </source>
</evidence>
<organism evidence="12 13">
    <name type="scientific">Desulfosporosinus hippei DSM 8344</name>
    <dbReference type="NCBI Taxonomy" id="1121419"/>
    <lineage>
        <taxon>Bacteria</taxon>
        <taxon>Bacillati</taxon>
        <taxon>Bacillota</taxon>
        <taxon>Clostridia</taxon>
        <taxon>Eubacteriales</taxon>
        <taxon>Desulfitobacteriaceae</taxon>
        <taxon>Desulfosporosinus</taxon>
    </lineage>
</organism>
<dbReference type="SMART" id="SM00937">
    <property type="entry name" value="PCRF"/>
    <property type="match status" value="1"/>
</dbReference>
<keyword evidence="5 8" id="KW-0963">Cytoplasm</keyword>
<evidence type="ECO:0000256" key="7">
    <source>
        <dbReference type="ARBA" id="ARBA00050039"/>
    </source>
</evidence>
<dbReference type="FunFam" id="3.30.160.20:FF:000004">
    <property type="entry name" value="Peptide chain release factor 1"/>
    <property type="match status" value="1"/>
</dbReference>
<keyword evidence="9" id="KW-0175">Coiled coil</keyword>
<dbReference type="NCBIfam" id="NF001859">
    <property type="entry name" value="PRK00591.1"/>
    <property type="match status" value="1"/>
</dbReference>
<keyword evidence="4 8" id="KW-0488">Methylation</keyword>
<dbReference type="InterPro" id="IPR000352">
    <property type="entry name" value="Pep_chain_release_fac_I"/>
</dbReference>
<evidence type="ECO:0000256" key="4">
    <source>
        <dbReference type="ARBA" id="ARBA00022481"/>
    </source>
</evidence>
<evidence type="ECO:0000256" key="3">
    <source>
        <dbReference type="ARBA" id="ARBA00010835"/>
    </source>
</evidence>
<dbReference type="Pfam" id="PF03462">
    <property type="entry name" value="PCRF"/>
    <property type="match status" value="1"/>
</dbReference>
<evidence type="ECO:0000256" key="6">
    <source>
        <dbReference type="ARBA" id="ARBA00022917"/>
    </source>
</evidence>
<dbReference type="SUPFAM" id="SSF75620">
    <property type="entry name" value="Release factor"/>
    <property type="match status" value="1"/>
</dbReference>
<dbReference type="InterPro" id="IPR005139">
    <property type="entry name" value="PCRF"/>
</dbReference>
<evidence type="ECO:0000259" key="11">
    <source>
        <dbReference type="SMART" id="SM00937"/>
    </source>
</evidence>
<dbReference type="GO" id="GO:0005829">
    <property type="term" value="C:cytosol"/>
    <property type="evidence" value="ECO:0007669"/>
    <property type="project" value="UniProtKB-ARBA"/>
</dbReference>
<feature type="compositionally biased region" description="Basic and acidic residues" evidence="10">
    <location>
        <begin position="289"/>
        <end position="303"/>
    </location>
</feature>
<keyword evidence="6 8" id="KW-0648">Protein biosynthesis</keyword>
<accession>A0A1G7XA00</accession>
<feature type="modified residue" description="N5-methylglutamine" evidence="8">
    <location>
        <position position="233"/>
    </location>
</feature>
<dbReference type="FunFam" id="3.30.70.1660:FF:000002">
    <property type="entry name" value="Peptide chain release factor 1"/>
    <property type="match status" value="1"/>
</dbReference>
<comment type="PTM">
    <text evidence="8">Methylated by PrmC. Methylation increases the termination efficiency of RF1.</text>
</comment>
<comment type="subcellular location">
    <subcellularLocation>
        <location evidence="2 8">Cytoplasm</location>
    </subcellularLocation>
</comment>
<reference evidence="13" key="1">
    <citation type="submission" date="2016-10" db="EMBL/GenBank/DDBJ databases">
        <authorList>
            <person name="Varghese N."/>
            <person name="Submissions S."/>
        </authorList>
    </citation>
    <scope>NUCLEOTIDE SEQUENCE [LARGE SCALE GENOMIC DNA]</scope>
    <source>
        <strain evidence="13">DSM 8344</strain>
    </source>
</reference>
<dbReference type="InterPro" id="IPR045853">
    <property type="entry name" value="Pep_chain_release_fac_I_sf"/>
</dbReference>
<dbReference type="InterPro" id="IPR050057">
    <property type="entry name" value="Prokaryotic/Mito_RF"/>
</dbReference>
<protein>
    <recommendedName>
        <fullName evidence="7 8">Peptide chain release factor 1</fullName>
        <shortName evidence="8">RF-1</shortName>
    </recommendedName>
</protein>
<evidence type="ECO:0000256" key="9">
    <source>
        <dbReference type="SAM" id="Coils"/>
    </source>
</evidence>
<dbReference type="HAMAP" id="MF_00093">
    <property type="entry name" value="Rel_fac_1"/>
    <property type="match status" value="1"/>
</dbReference>
<evidence type="ECO:0000313" key="13">
    <source>
        <dbReference type="Proteomes" id="UP000198656"/>
    </source>
</evidence>
<evidence type="ECO:0000256" key="5">
    <source>
        <dbReference type="ARBA" id="ARBA00022490"/>
    </source>
</evidence>
<comment type="function">
    <text evidence="1 8">Peptide chain release factor 1 directs the termination of translation in response to the peptide chain termination codons UAG and UAA.</text>
</comment>
<dbReference type="NCBIfam" id="TIGR00019">
    <property type="entry name" value="prfA"/>
    <property type="match status" value="1"/>
</dbReference>
<feature type="coiled-coil region" evidence="9">
    <location>
        <begin position="255"/>
        <end position="282"/>
    </location>
</feature>
<dbReference type="AlphaFoldDB" id="A0A1G7XA00"/>
<keyword evidence="13" id="KW-1185">Reference proteome</keyword>
<dbReference type="PANTHER" id="PTHR43804:SF7">
    <property type="entry name" value="LD18447P"/>
    <property type="match status" value="1"/>
</dbReference>
<dbReference type="EMBL" id="FNCP01000006">
    <property type="protein sequence ID" value="SDG80996.1"/>
    <property type="molecule type" value="Genomic_DNA"/>
</dbReference>
<evidence type="ECO:0000256" key="8">
    <source>
        <dbReference type="HAMAP-Rule" id="MF_00093"/>
    </source>
</evidence>
<evidence type="ECO:0000313" key="12">
    <source>
        <dbReference type="EMBL" id="SDG80996.1"/>
    </source>
</evidence>
<dbReference type="PANTHER" id="PTHR43804">
    <property type="entry name" value="LD18447P"/>
    <property type="match status" value="1"/>
</dbReference>
<comment type="similarity">
    <text evidence="3 8">Belongs to the prokaryotic/mitochondrial release factor family.</text>
</comment>
<dbReference type="Gene3D" id="3.30.160.20">
    <property type="match status" value="1"/>
</dbReference>
<proteinExistence type="inferred from homology"/>
<dbReference type="InterPro" id="IPR004373">
    <property type="entry name" value="RF-1"/>
</dbReference>
<dbReference type="Pfam" id="PF00472">
    <property type="entry name" value="RF-1"/>
    <property type="match status" value="1"/>
</dbReference>
<dbReference type="OrthoDB" id="9806673at2"/>
<evidence type="ECO:0000256" key="10">
    <source>
        <dbReference type="SAM" id="MobiDB-lite"/>
    </source>
</evidence>
<evidence type="ECO:0000256" key="2">
    <source>
        <dbReference type="ARBA" id="ARBA00004496"/>
    </source>
</evidence>
<gene>
    <name evidence="8" type="primary">prfA</name>
    <name evidence="12" type="ORF">SAMN05443529_106173</name>
</gene>
<feature type="domain" description="Peptide chain release factor" evidence="11">
    <location>
        <begin position="63"/>
        <end position="177"/>
    </location>
</feature>
<dbReference type="Gene3D" id="6.10.140.1950">
    <property type="match status" value="1"/>
</dbReference>
<feature type="region of interest" description="Disordered" evidence="10">
    <location>
        <begin position="283"/>
        <end position="303"/>
    </location>
</feature>
<dbReference type="RefSeq" id="WP_034600832.1">
    <property type="nucleotide sequence ID" value="NZ_FNCP01000006.1"/>
</dbReference>